<keyword evidence="2 5" id="KW-0812">Transmembrane</keyword>
<evidence type="ECO:0000256" key="5">
    <source>
        <dbReference type="SAM" id="Phobius"/>
    </source>
</evidence>
<evidence type="ECO:0000313" key="7">
    <source>
        <dbReference type="Proteomes" id="UP001355298"/>
    </source>
</evidence>
<evidence type="ECO:0000256" key="3">
    <source>
        <dbReference type="ARBA" id="ARBA00022989"/>
    </source>
</evidence>
<gene>
    <name evidence="6" type="ORF">VOP03_12550</name>
</gene>
<evidence type="ECO:0000313" key="6">
    <source>
        <dbReference type="EMBL" id="MEC4266180.1"/>
    </source>
</evidence>
<proteinExistence type="predicted"/>
<feature type="transmembrane region" description="Helical" evidence="5">
    <location>
        <begin position="74"/>
        <end position="91"/>
    </location>
</feature>
<dbReference type="Pfam" id="PF07681">
    <property type="entry name" value="DoxX"/>
    <property type="match status" value="1"/>
</dbReference>
<evidence type="ECO:0000256" key="4">
    <source>
        <dbReference type="ARBA" id="ARBA00023136"/>
    </source>
</evidence>
<evidence type="ECO:0000256" key="1">
    <source>
        <dbReference type="ARBA" id="ARBA00004141"/>
    </source>
</evidence>
<dbReference type="EMBL" id="JAYMGW010000011">
    <property type="protein sequence ID" value="MEC4266180.1"/>
    <property type="molecule type" value="Genomic_DNA"/>
</dbReference>
<comment type="subcellular location">
    <subcellularLocation>
        <location evidence="1">Membrane</location>
        <topology evidence="1">Multi-pass membrane protein</topology>
    </subcellularLocation>
</comment>
<dbReference type="RefSeq" id="WP_326279114.1">
    <property type="nucleotide sequence ID" value="NZ_JAYKYV010000011.1"/>
</dbReference>
<organism evidence="6 7">
    <name type="scientific">Flagellimonas halotolerans</name>
    <dbReference type="NCBI Taxonomy" id="3112164"/>
    <lineage>
        <taxon>Bacteria</taxon>
        <taxon>Pseudomonadati</taxon>
        <taxon>Bacteroidota</taxon>
        <taxon>Flavobacteriia</taxon>
        <taxon>Flavobacteriales</taxon>
        <taxon>Flavobacteriaceae</taxon>
        <taxon>Flagellimonas</taxon>
    </lineage>
</organism>
<dbReference type="Proteomes" id="UP001355298">
    <property type="component" value="Unassembled WGS sequence"/>
</dbReference>
<dbReference type="InterPro" id="IPR032808">
    <property type="entry name" value="DoxX"/>
</dbReference>
<feature type="transmembrane region" description="Helical" evidence="5">
    <location>
        <begin position="97"/>
        <end position="115"/>
    </location>
</feature>
<feature type="transmembrane region" description="Helical" evidence="5">
    <location>
        <begin position="45"/>
        <end position="67"/>
    </location>
</feature>
<sequence length="125" mass="13684">MNSKVFLVVRILLGLFVLVFGLNKFLNFLPAGGEMPEAVMNYFGALSSTYTLKLVAVVEVLTGLALIFNKYGALMALILMSVAVNAFLFHITLSPDGLPPALALLILNIAVLYGYKDRYKELLRA</sequence>
<keyword evidence="7" id="KW-1185">Reference proteome</keyword>
<accession>A0ABU6ITI6</accession>
<protein>
    <submittedName>
        <fullName evidence="6">DoxX family membrane protein</fullName>
    </submittedName>
</protein>
<keyword evidence="3 5" id="KW-1133">Transmembrane helix</keyword>
<comment type="caution">
    <text evidence="6">The sequence shown here is derived from an EMBL/GenBank/DDBJ whole genome shotgun (WGS) entry which is preliminary data.</text>
</comment>
<name>A0ABU6ITI6_9FLAO</name>
<keyword evidence="4 5" id="KW-0472">Membrane</keyword>
<evidence type="ECO:0000256" key="2">
    <source>
        <dbReference type="ARBA" id="ARBA00022692"/>
    </source>
</evidence>
<reference evidence="6 7" key="1">
    <citation type="submission" date="2024-01" db="EMBL/GenBank/DDBJ databases">
        <title>The strains designed SYSU M86414 and SYSU M84420 isolated from the marine sediment in San Sha City (Hainan Province, China).</title>
        <authorList>
            <person name="Guo D."/>
        </authorList>
    </citation>
    <scope>NUCLEOTIDE SEQUENCE [LARGE SCALE GENOMIC DNA]</scope>
    <source>
        <strain evidence="6 7">SYSU M84420</strain>
    </source>
</reference>